<name>A0ABD5MTY0_9EURY</name>
<evidence type="ECO:0000313" key="4">
    <source>
        <dbReference type="Proteomes" id="UP001589595"/>
    </source>
</evidence>
<keyword evidence="2" id="KW-1133">Transmembrane helix</keyword>
<proteinExistence type="predicted"/>
<feature type="transmembrane region" description="Helical" evidence="2">
    <location>
        <begin position="221"/>
        <end position="239"/>
    </location>
</feature>
<reference evidence="3" key="1">
    <citation type="submission" date="2024-09" db="EMBL/GenBank/DDBJ databases">
        <authorList>
            <person name="Sun Q."/>
        </authorList>
    </citation>
    <scope>NUCLEOTIDE SEQUENCE [LARGE SCALE GENOMIC DNA]</scope>
    <source>
        <strain evidence="3">JCM 31273</strain>
    </source>
</reference>
<keyword evidence="2" id="KW-0472">Membrane</keyword>
<evidence type="ECO:0000313" key="3">
    <source>
        <dbReference type="EMBL" id="MFB9825824.1"/>
    </source>
</evidence>
<keyword evidence="4" id="KW-1185">Reference proteome</keyword>
<feature type="transmembrane region" description="Helical" evidence="2">
    <location>
        <begin position="163"/>
        <end position="182"/>
    </location>
</feature>
<gene>
    <name evidence="3" type="ORF">ACFFOL_16775</name>
</gene>
<feature type="compositionally biased region" description="Basic and acidic residues" evidence="1">
    <location>
        <begin position="63"/>
        <end position="80"/>
    </location>
</feature>
<feature type="transmembrane region" description="Helical" evidence="2">
    <location>
        <begin position="194"/>
        <end position="215"/>
    </location>
</feature>
<evidence type="ECO:0000256" key="1">
    <source>
        <dbReference type="SAM" id="MobiDB-lite"/>
    </source>
</evidence>
<sequence length="292" mass="29622">MGGFDFGGDADDDRDPPTDDGVSFGADGTDGADTVVSPAEPSPLDDPGSLGSTDDTTSDGAGTEDRFDDSGDGTDDRTGDEIGDGAVPTSGTDPIEPLLYAGEEVRASLPVADGRLVATDHRVLAYAPDADPDERATLRAVHRVNVTDVSPSSTATDWLVRPIAYTVVGGLAMVLGGSVVSFDSMGASMPDSAGATGLGGLLSMVGGVLSVLSIVDDALRVAGAVSLLLGVALMGVYAATRGREVVVETEGEADTLRVDAAGVDDDAVERFRAEAGVGDERTSGTLQRLFGR</sequence>
<feature type="region of interest" description="Disordered" evidence="1">
    <location>
        <begin position="1"/>
        <end position="96"/>
    </location>
</feature>
<dbReference type="GeneID" id="67211806"/>
<dbReference type="RefSeq" id="WP_222921626.1">
    <property type="nucleotide sequence ID" value="NZ_CP082286.1"/>
</dbReference>
<dbReference type="AlphaFoldDB" id="A0ABD5MTY0"/>
<evidence type="ECO:0000256" key="2">
    <source>
        <dbReference type="SAM" id="Phobius"/>
    </source>
</evidence>
<feature type="compositionally biased region" description="Low complexity" evidence="1">
    <location>
        <begin position="45"/>
        <end position="61"/>
    </location>
</feature>
<accession>A0ABD5MTY0</accession>
<keyword evidence="2" id="KW-0812">Transmembrane</keyword>
<protein>
    <submittedName>
        <fullName evidence="3">Uncharacterized protein</fullName>
    </submittedName>
</protein>
<dbReference type="EMBL" id="JBHMAJ010000010">
    <property type="protein sequence ID" value="MFB9825824.1"/>
    <property type="molecule type" value="Genomic_DNA"/>
</dbReference>
<dbReference type="Proteomes" id="UP001589595">
    <property type="component" value="Unassembled WGS sequence"/>
</dbReference>
<comment type="caution">
    <text evidence="3">The sequence shown here is derived from an EMBL/GenBank/DDBJ whole genome shotgun (WGS) entry which is preliminary data.</text>
</comment>
<organism evidence="3 4">
    <name type="scientific">Halobaculum roseum</name>
    <dbReference type="NCBI Taxonomy" id="2175149"/>
    <lineage>
        <taxon>Archaea</taxon>
        <taxon>Methanobacteriati</taxon>
        <taxon>Methanobacteriota</taxon>
        <taxon>Stenosarchaea group</taxon>
        <taxon>Halobacteria</taxon>
        <taxon>Halobacteriales</taxon>
        <taxon>Haloferacaceae</taxon>
        <taxon>Halobaculum</taxon>
    </lineage>
</organism>